<evidence type="ECO:0000313" key="7">
    <source>
        <dbReference type="EMBL" id="AKT40409.1"/>
    </source>
</evidence>
<dbReference type="PANTHER" id="PTHR11741">
    <property type="entry name" value="ELONGATION FACTOR TS"/>
    <property type="match status" value="1"/>
</dbReference>
<feature type="domain" description="Translation elongation factor EFTs/EF1B dimerisation" evidence="6">
    <location>
        <begin position="73"/>
        <end position="298"/>
    </location>
</feature>
<comment type="similarity">
    <text evidence="1 5">Belongs to the EF-Ts family.</text>
</comment>
<dbReference type="InterPro" id="IPR001816">
    <property type="entry name" value="Transl_elong_EFTs/EF1B"/>
</dbReference>
<dbReference type="STRING" id="52.CMC5_045620"/>
<dbReference type="InterPro" id="IPR018101">
    <property type="entry name" value="Transl_elong_Ts_CS"/>
</dbReference>
<dbReference type="PANTHER" id="PTHR11741:SF0">
    <property type="entry name" value="ELONGATION FACTOR TS, MITOCHONDRIAL"/>
    <property type="match status" value="1"/>
</dbReference>
<comment type="subcellular location">
    <subcellularLocation>
        <location evidence="5">Cytoplasm</location>
    </subcellularLocation>
</comment>
<evidence type="ECO:0000259" key="6">
    <source>
        <dbReference type="Pfam" id="PF00889"/>
    </source>
</evidence>
<evidence type="ECO:0000256" key="2">
    <source>
        <dbReference type="ARBA" id="ARBA00016956"/>
    </source>
</evidence>
<keyword evidence="3 5" id="KW-0251">Elongation factor</keyword>
<evidence type="ECO:0000256" key="5">
    <source>
        <dbReference type="HAMAP-Rule" id="MF_00050"/>
    </source>
</evidence>
<dbReference type="EMBL" id="CP012159">
    <property type="protein sequence ID" value="AKT40409.1"/>
    <property type="molecule type" value="Genomic_DNA"/>
</dbReference>
<reference evidence="7 8" key="1">
    <citation type="submission" date="2015-07" db="EMBL/GenBank/DDBJ databases">
        <title>Genome analysis of myxobacterium Chondromyces crocatus Cm c5 reveals a high potential for natural compound synthesis and the genetic basis for the loss of fruiting body formation.</title>
        <authorList>
            <person name="Zaburannyi N."/>
            <person name="Bunk B."/>
            <person name="Maier J."/>
            <person name="Overmann J."/>
            <person name="Mueller R."/>
        </authorList>
    </citation>
    <scope>NUCLEOTIDE SEQUENCE [LARGE SCALE GENOMIC DNA]</scope>
    <source>
        <strain evidence="7 8">Cm c5</strain>
    </source>
</reference>
<gene>
    <name evidence="5 7" type="primary">tsf</name>
    <name evidence="7" type="ORF">CMC5_045620</name>
</gene>
<dbReference type="NCBIfam" id="TIGR00116">
    <property type="entry name" value="tsf"/>
    <property type="match status" value="1"/>
</dbReference>
<dbReference type="FunFam" id="1.10.8.10:FF:000001">
    <property type="entry name" value="Elongation factor Ts"/>
    <property type="match status" value="1"/>
</dbReference>
<dbReference type="Gene3D" id="1.10.8.10">
    <property type="entry name" value="DNA helicase RuvA subunit, C-terminal domain"/>
    <property type="match status" value="1"/>
</dbReference>
<dbReference type="InterPro" id="IPR009060">
    <property type="entry name" value="UBA-like_sf"/>
</dbReference>
<dbReference type="GO" id="GO:0003746">
    <property type="term" value="F:translation elongation factor activity"/>
    <property type="evidence" value="ECO:0007669"/>
    <property type="project" value="UniProtKB-UniRule"/>
</dbReference>
<dbReference type="AlphaFoldDB" id="A0A0K1EHS5"/>
<keyword evidence="5" id="KW-0963">Cytoplasm</keyword>
<dbReference type="Gene3D" id="3.30.479.20">
    <property type="entry name" value="Elongation factor Ts, dimerisation domain"/>
    <property type="match status" value="2"/>
</dbReference>
<dbReference type="Pfam" id="PF00889">
    <property type="entry name" value="EF_TS"/>
    <property type="match status" value="1"/>
</dbReference>
<dbReference type="PROSITE" id="PS01126">
    <property type="entry name" value="EF_TS_1"/>
    <property type="match status" value="1"/>
</dbReference>
<accession>A0A0K1EHS5</accession>
<dbReference type="InterPro" id="IPR036402">
    <property type="entry name" value="EF-Ts_dimer_sf"/>
</dbReference>
<dbReference type="Proteomes" id="UP000067626">
    <property type="component" value="Chromosome"/>
</dbReference>
<evidence type="ECO:0000256" key="3">
    <source>
        <dbReference type="ARBA" id="ARBA00022768"/>
    </source>
</evidence>
<dbReference type="InterPro" id="IPR014039">
    <property type="entry name" value="Transl_elong_EFTs/EF1B_dimer"/>
</dbReference>
<dbReference type="RefSeq" id="WP_050432344.1">
    <property type="nucleotide sequence ID" value="NZ_CP012159.1"/>
</dbReference>
<dbReference type="PATRIC" id="fig|52.7.peg.5035"/>
<protein>
    <recommendedName>
        <fullName evidence="2 5">Elongation factor Ts</fullName>
        <shortName evidence="5">EF-Ts</shortName>
    </recommendedName>
</protein>
<dbReference type="KEGG" id="ccro:CMC5_045620"/>
<evidence type="ECO:0000313" key="8">
    <source>
        <dbReference type="Proteomes" id="UP000067626"/>
    </source>
</evidence>
<dbReference type="GO" id="GO:0005737">
    <property type="term" value="C:cytoplasm"/>
    <property type="evidence" value="ECO:0007669"/>
    <property type="project" value="UniProtKB-SubCell"/>
</dbReference>
<dbReference type="Gene3D" id="1.10.286.20">
    <property type="match status" value="1"/>
</dbReference>
<name>A0A0K1EHS5_CHOCO</name>
<evidence type="ECO:0000256" key="1">
    <source>
        <dbReference type="ARBA" id="ARBA00005532"/>
    </source>
</evidence>
<sequence>MAGINAQAIKELRERTQAGMSDCKSALVEADGDMEKAVEIILKKGLAKSAKKASAAATEGEVRASVSSDKRRATLVEVNIQTDFAARNDNFREFVGQVLAAAEKAPAGAELGQLTLDNGKSIADTATELTGRIGEKIDARRWGVVEIPEGKHGATTAYVHLGGKIGVIVSVETSTAEVAAHPEVQKFLEDTAMQAAAMSPVALRREDIDDESKAKQKEIFEGQLREDPKPKPENAWPKIIEGKFNKWYSEAVLLEQESVEAASRGLSGQTIEKLRADAEKAAGGSVTVTHFVRFERGEGIVKKTDDFAAEVAKMAGG</sequence>
<comment type="function">
    <text evidence="5">Associates with the EF-Tu.GDP complex and induces the exchange of GDP to GTP. It remains bound to the aminoacyl-tRNA.EF-Tu.GTP complex up to the GTP hydrolysis stage on the ribosome.</text>
</comment>
<comment type="caution">
    <text evidence="5">Lacks conserved residue(s) required for the propagation of feature annotation.</text>
</comment>
<organism evidence="7 8">
    <name type="scientific">Chondromyces crocatus</name>
    <dbReference type="NCBI Taxonomy" id="52"/>
    <lineage>
        <taxon>Bacteria</taxon>
        <taxon>Pseudomonadati</taxon>
        <taxon>Myxococcota</taxon>
        <taxon>Polyangia</taxon>
        <taxon>Polyangiales</taxon>
        <taxon>Polyangiaceae</taxon>
        <taxon>Chondromyces</taxon>
    </lineage>
</organism>
<keyword evidence="4 5" id="KW-0648">Protein biosynthesis</keyword>
<dbReference type="CDD" id="cd14275">
    <property type="entry name" value="UBA_EF-Ts"/>
    <property type="match status" value="1"/>
</dbReference>
<dbReference type="OrthoDB" id="9808348at2"/>
<dbReference type="SUPFAM" id="SSF46934">
    <property type="entry name" value="UBA-like"/>
    <property type="match status" value="1"/>
</dbReference>
<evidence type="ECO:0000256" key="4">
    <source>
        <dbReference type="ARBA" id="ARBA00022917"/>
    </source>
</evidence>
<dbReference type="HAMAP" id="MF_00050">
    <property type="entry name" value="EF_Ts"/>
    <property type="match status" value="1"/>
</dbReference>
<keyword evidence="8" id="KW-1185">Reference proteome</keyword>
<proteinExistence type="inferred from homology"/>
<dbReference type="SUPFAM" id="SSF54713">
    <property type="entry name" value="Elongation factor Ts (EF-Ts), dimerisation domain"/>
    <property type="match status" value="2"/>
</dbReference>